<dbReference type="Ensembl" id="ENSGAGT00000009469.1">
    <property type="protein sequence ID" value="ENSGAGP00000008224.1"/>
    <property type="gene ID" value="ENSGAGG00000006528.1"/>
</dbReference>
<evidence type="ECO:0000259" key="3">
    <source>
        <dbReference type="Pfam" id="PF00248"/>
    </source>
</evidence>
<dbReference type="InterPro" id="IPR020471">
    <property type="entry name" value="AKR"/>
</dbReference>
<keyword evidence="2" id="KW-0472">Membrane</keyword>
<dbReference type="InterPro" id="IPR018170">
    <property type="entry name" value="Aldo/ket_reductase_CS"/>
</dbReference>
<dbReference type="Gene3D" id="3.20.20.100">
    <property type="entry name" value="NADP-dependent oxidoreductase domain"/>
    <property type="match status" value="1"/>
</dbReference>
<dbReference type="GO" id="GO:0016491">
    <property type="term" value="F:oxidoreductase activity"/>
    <property type="evidence" value="ECO:0007669"/>
    <property type="project" value="InterPro"/>
</dbReference>
<feature type="transmembrane region" description="Helical" evidence="2">
    <location>
        <begin position="78"/>
        <end position="104"/>
    </location>
</feature>
<keyword evidence="5" id="KW-1185">Reference proteome</keyword>
<comment type="similarity">
    <text evidence="1">Belongs to the aldo/keto reductase family.</text>
</comment>
<evidence type="ECO:0000256" key="2">
    <source>
        <dbReference type="SAM" id="Phobius"/>
    </source>
</evidence>
<evidence type="ECO:0000313" key="5">
    <source>
        <dbReference type="Proteomes" id="UP000291020"/>
    </source>
</evidence>
<dbReference type="SUPFAM" id="SSF51430">
    <property type="entry name" value="NAD(P)-linked oxidoreductase"/>
    <property type="match status" value="1"/>
</dbReference>
<dbReference type="InterPro" id="IPR023210">
    <property type="entry name" value="NADP_OxRdtase_dom"/>
</dbReference>
<proteinExistence type="inferred from homology"/>
<reference evidence="5" key="1">
    <citation type="journal article" date="2017" name="PLoS ONE">
        <title>The Agassiz's desert tortoise genome provides a resource for the conservation of a threatened species.</title>
        <authorList>
            <person name="Tollis M."/>
            <person name="DeNardo D.F."/>
            <person name="Cornelius J.A."/>
            <person name="Dolby G.A."/>
            <person name="Edwards T."/>
            <person name="Henen B.T."/>
            <person name="Karl A.E."/>
            <person name="Murphy R.W."/>
            <person name="Kusumi K."/>
        </authorList>
    </citation>
    <scope>NUCLEOTIDE SEQUENCE [LARGE SCALE GENOMIC DNA]</scope>
</reference>
<dbReference type="AlphaFoldDB" id="A0A452H192"/>
<evidence type="ECO:0000256" key="1">
    <source>
        <dbReference type="ARBA" id="ARBA00007905"/>
    </source>
</evidence>
<protein>
    <recommendedName>
        <fullName evidence="3">NADP-dependent oxidoreductase domain-containing protein</fullName>
    </recommendedName>
</protein>
<dbReference type="InterPro" id="IPR036812">
    <property type="entry name" value="NAD(P)_OxRdtase_dom_sf"/>
</dbReference>
<feature type="domain" description="NADP-dependent oxidoreductase" evidence="3">
    <location>
        <begin position="24"/>
        <end position="78"/>
    </location>
</feature>
<keyword evidence="2" id="KW-1133">Transmembrane helix</keyword>
<dbReference type="STRING" id="38772.ENSGAGP00000008224"/>
<accession>A0A452H192</accession>
<dbReference type="Proteomes" id="UP000291020">
    <property type="component" value="Unassembled WGS sequence"/>
</dbReference>
<organism evidence="4 5">
    <name type="scientific">Gopherus agassizii</name>
    <name type="common">Agassiz's desert tortoise</name>
    <dbReference type="NCBI Taxonomy" id="38772"/>
    <lineage>
        <taxon>Eukaryota</taxon>
        <taxon>Metazoa</taxon>
        <taxon>Chordata</taxon>
        <taxon>Craniata</taxon>
        <taxon>Vertebrata</taxon>
        <taxon>Euteleostomi</taxon>
        <taxon>Archelosauria</taxon>
        <taxon>Testudinata</taxon>
        <taxon>Testudines</taxon>
        <taxon>Cryptodira</taxon>
        <taxon>Durocryptodira</taxon>
        <taxon>Testudinoidea</taxon>
        <taxon>Testudinidae</taxon>
        <taxon>Gopherus</taxon>
    </lineage>
</organism>
<dbReference type="PANTHER" id="PTHR11732">
    <property type="entry name" value="ALDO/KETO REDUCTASE"/>
    <property type="match status" value="1"/>
</dbReference>
<reference evidence="4" key="2">
    <citation type="submission" date="2025-08" db="UniProtKB">
        <authorList>
            <consortium name="Ensembl"/>
        </authorList>
    </citation>
    <scope>IDENTIFICATION</scope>
</reference>
<name>A0A452H192_9SAUR</name>
<evidence type="ECO:0000313" key="4">
    <source>
        <dbReference type="Ensembl" id="ENSGAGP00000008224.1"/>
    </source>
</evidence>
<keyword evidence="2" id="KW-0812">Transmembrane</keyword>
<dbReference type="Pfam" id="PF00248">
    <property type="entry name" value="Aldo_ket_red"/>
    <property type="match status" value="1"/>
</dbReference>
<dbReference type="PROSITE" id="PS00798">
    <property type="entry name" value="ALDOKETO_REDUCTASE_1"/>
    <property type="match status" value="1"/>
</dbReference>
<sequence>MIARCPDAWEVNTIEEINFIGSPPGKVKDAVKAAIDIGYRHFDCAYVYQNENEVGDGIQQKIKEGVVKREDLFVVSKVWLCFVRAFACEVTALFAFPFVAVVHIP</sequence>
<reference evidence="4" key="3">
    <citation type="submission" date="2025-09" db="UniProtKB">
        <authorList>
            <consortium name="Ensembl"/>
        </authorList>
    </citation>
    <scope>IDENTIFICATION</scope>
</reference>